<protein>
    <submittedName>
        <fullName evidence="1">Uncharacterized protein</fullName>
    </submittedName>
</protein>
<sequence length="103" mass="11337">MNSLPIPSLKLDVLGHDGDALGVDGTQIGVLKQAHEVSLTGFLKSHHGRALETQICLEILSNFTDQALEGQFADEQFCALLITTDLTESYRSWTVRWASSLHQ</sequence>
<dbReference type="EMBL" id="AJWK01009480">
    <property type="status" value="NOT_ANNOTATED_CDS"/>
    <property type="molecule type" value="Genomic_DNA"/>
</dbReference>
<reference evidence="1" key="1">
    <citation type="submission" date="2020-05" db="UniProtKB">
        <authorList>
            <consortium name="EnsemblMetazoa"/>
        </authorList>
    </citation>
    <scope>IDENTIFICATION</scope>
    <source>
        <strain evidence="1">Jacobina</strain>
    </source>
</reference>
<dbReference type="EMBL" id="AJWK01009482">
    <property type="status" value="NOT_ANNOTATED_CDS"/>
    <property type="molecule type" value="Genomic_DNA"/>
</dbReference>
<dbReference type="EMBL" id="AJWK01009481">
    <property type="status" value="NOT_ANNOTATED_CDS"/>
    <property type="molecule type" value="Genomic_DNA"/>
</dbReference>
<dbReference type="EnsemblMetazoa" id="LLOJ002916-RA">
    <property type="protein sequence ID" value="LLOJ002916-PA"/>
    <property type="gene ID" value="LLOJ002916"/>
</dbReference>
<name>A0A1B0CEZ6_LUTLO</name>
<dbReference type="VEuPathDB" id="VectorBase:LLOJ002916"/>
<dbReference type="AlphaFoldDB" id="A0A1B0CEZ6"/>
<evidence type="ECO:0000313" key="1">
    <source>
        <dbReference type="EnsemblMetazoa" id="LLOJ002916-PA"/>
    </source>
</evidence>
<proteinExistence type="predicted"/>
<organism evidence="1 2">
    <name type="scientific">Lutzomyia longipalpis</name>
    <name type="common">Sand fly</name>
    <dbReference type="NCBI Taxonomy" id="7200"/>
    <lineage>
        <taxon>Eukaryota</taxon>
        <taxon>Metazoa</taxon>
        <taxon>Ecdysozoa</taxon>
        <taxon>Arthropoda</taxon>
        <taxon>Hexapoda</taxon>
        <taxon>Insecta</taxon>
        <taxon>Pterygota</taxon>
        <taxon>Neoptera</taxon>
        <taxon>Endopterygota</taxon>
        <taxon>Diptera</taxon>
        <taxon>Nematocera</taxon>
        <taxon>Psychodoidea</taxon>
        <taxon>Psychodidae</taxon>
        <taxon>Lutzomyia</taxon>
        <taxon>Lutzomyia</taxon>
    </lineage>
</organism>
<evidence type="ECO:0000313" key="2">
    <source>
        <dbReference type="Proteomes" id="UP000092461"/>
    </source>
</evidence>
<keyword evidence="2" id="KW-1185">Reference proteome</keyword>
<dbReference type="Proteomes" id="UP000092461">
    <property type="component" value="Unassembled WGS sequence"/>
</dbReference>
<accession>A0A1B0CEZ6</accession>